<dbReference type="PANTHER" id="PTHR30509:SF27">
    <property type="entry name" value="UPF0421 PROTEIN YGAE"/>
    <property type="match status" value="1"/>
</dbReference>
<dbReference type="RefSeq" id="WP_126110904.1">
    <property type="nucleotide sequence ID" value="NZ_CP034465.1"/>
</dbReference>
<keyword evidence="3 6" id="KW-0812">Transmembrane</keyword>
<sequence length="362" mass="41181">MKLGARSFKTGLAVALSILLAQFLSAESGVIAGISAVSSTQPSVARSYTFMRERLLANTIGGILAGVIAWSIGSNILIIGLSVVLLIALLNYLKLEKVISLSVVTMIIIMMSTSDNLFLTAATRVAETFIGVVVAFLVNSFIHPPKYDERLFHTVDYATSEFLIWLRAGLRKNTEFSIMNNDLKWARQQLGNMEKYFQLMQESFIPFRKKRIDDLKQLVIYRRMVASSRAAYNVLRVLHDNENVFFGFPPEMRITIRERLETLMSGHEQIMLKFSGRVPAKQVNFFEANKAERQLLVKKFFDHTRKESELNDFTNQKGYGAIHLMSAILAYEDELIHFNKLVTNYRSKHNTNHISNLDNISR</sequence>
<keyword evidence="2" id="KW-1003">Cell membrane</keyword>
<gene>
    <name evidence="7" type="ORF">EJN90_10165</name>
</gene>
<feature type="transmembrane region" description="Helical" evidence="6">
    <location>
        <begin position="98"/>
        <end position="119"/>
    </location>
</feature>
<evidence type="ECO:0000256" key="2">
    <source>
        <dbReference type="ARBA" id="ARBA00022475"/>
    </source>
</evidence>
<protein>
    <submittedName>
        <fullName evidence="7">Aromatic acid exporter family protein</fullName>
    </submittedName>
</protein>
<dbReference type="PANTHER" id="PTHR30509">
    <property type="entry name" value="P-HYDROXYBENZOIC ACID EFFLUX PUMP SUBUNIT-RELATED"/>
    <property type="match status" value="1"/>
</dbReference>
<evidence type="ECO:0000256" key="1">
    <source>
        <dbReference type="ARBA" id="ARBA00004651"/>
    </source>
</evidence>
<evidence type="ECO:0000256" key="5">
    <source>
        <dbReference type="ARBA" id="ARBA00023136"/>
    </source>
</evidence>
<organism evidence="7 8">
    <name type="scientific">Jeotgalibaca ciconiae</name>
    <dbReference type="NCBI Taxonomy" id="2496265"/>
    <lineage>
        <taxon>Bacteria</taxon>
        <taxon>Bacillati</taxon>
        <taxon>Bacillota</taxon>
        <taxon>Bacilli</taxon>
        <taxon>Lactobacillales</taxon>
        <taxon>Carnobacteriaceae</taxon>
        <taxon>Jeotgalibaca</taxon>
    </lineage>
</organism>
<reference evidence="8" key="1">
    <citation type="submission" date="2018-12" db="EMBL/GenBank/DDBJ databases">
        <title>Complete genome sequencing of Jeotgalibaca sp. H21T32.</title>
        <authorList>
            <person name="Bae J.-W."/>
            <person name="Lee S.-Y."/>
        </authorList>
    </citation>
    <scope>NUCLEOTIDE SEQUENCE [LARGE SCALE GENOMIC DNA]</scope>
    <source>
        <strain evidence="8">H21T32</strain>
    </source>
</reference>
<dbReference type="Proteomes" id="UP000273326">
    <property type="component" value="Chromosome"/>
</dbReference>
<keyword evidence="8" id="KW-1185">Reference proteome</keyword>
<evidence type="ECO:0000313" key="8">
    <source>
        <dbReference type="Proteomes" id="UP000273326"/>
    </source>
</evidence>
<feature type="transmembrane region" description="Helical" evidence="6">
    <location>
        <begin position="125"/>
        <end position="142"/>
    </location>
</feature>
<keyword evidence="4 6" id="KW-1133">Transmembrane helix</keyword>
<proteinExistence type="predicted"/>
<dbReference type="EMBL" id="CP034465">
    <property type="protein sequence ID" value="AZP04976.1"/>
    <property type="molecule type" value="Genomic_DNA"/>
</dbReference>
<dbReference type="InterPro" id="IPR010343">
    <property type="entry name" value="ArAE_1"/>
</dbReference>
<dbReference type="Pfam" id="PF06081">
    <property type="entry name" value="ArAE_1"/>
    <property type="match status" value="1"/>
</dbReference>
<evidence type="ECO:0000313" key="7">
    <source>
        <dbReference type="EMBL" id="AZP04976.1"/>
    </source>
</evidence>
<evidence type="ECO:0000256" key="6">
    <source>
        <dbReference type="SAM" id="Phobius"/>
    </source>
</evidence>
<evidence type="ECO:0000256" key="3">
    <source>
        <dbReference type="ARBA" id="ARBA00022692"/>
    </source>
</evidence>
<keyword evidence="5 6" id="KW-0472">Membrane</keyword>
<accession>A0A3Q9BMT5</accession>
<dbReference type="KEGG" id="jeh:EJN90_10165"/>
<evidence type="ECO:0000256" key="4">
    <source>
        <dbReference type="ARBA" id="ARBA00022989"/>
    </source>
</evidence>
<comment type="subcellular location">
    <subcellularLocation>
        <location evidence="1">Cell membrane</location>
        <topology evidence="1">Multi-pass membrane protein</topology>
    </subcellularLocation>
</comment>
<dbReference type="OrthoDB" id="1653617at2"/>
<feature type="transmembrane region" description="Helical" evidence="6">
    <location>
        <begin position="63"/>
        <end position="91"/>
    </location>
</feature>
<dbReference type="AlphaFoldDB" id="A0A3Q9BMT5"/>
<dbReference type="GO" id="GO:0005886">
    <property type="term" value="C:plasma membrane"/>
    <property type="evidence" value="ECO:0007669"/>
    <property type="project" value="UniProtKB-SubCell"/>
</dbReference>
<name>A0A3Q9BMT5_9LACT</name>